<evidence type="ECO:0000256" key="1">
    <source>
        <dbReference type="ARBA" id="ARBA00022679"/>
    </source>
</evidence>
<dbReference type="SUPFAM" id="SSF52540">
    <property type="entry name" value="P-loop containing nucleoside triphosphate hydrolases"/>
    <property type="match status" value="1"/>
</dbReference>
<dbReference type="EMBL" id="MGGI01000033">
    <property type="protein sequence ID" value="OGM24188.1"/>
    <property type="molecule type" value="Genomic_DNA"/>
</dbReference>
<dbReference type="Proteomes" id="UP000178851">
    <property type="component" value="Unassembled WGS sequence"/>
</dbReference>
<sequence length="213" mass="24258">MNILILGPQGSGKGTQAKLLSESLRLFYFEAGEFLRGLAKSDKRIDAIVNKKGDMVPDEEMFNYVVDNLETKILGSGVLFDGYPRSIKQYELLKKWLKAKSQTIDIVFFLDVSDKESIKRLSARRICENCENVCNLITNPPSKDGVCDRCGGALVHREDDKPEAIKERLMLYRKFTQPLLAIFKKEGILNKIDGERPIDAIQDDLFKTVRRVR</sequence>
<keyword evidence="5 7" id="KW-0067">ATP-binding</keyword>
<feature type="binding site" evidence="5">
    <location>
        <begin position="82"/>
        <end position="85"/>
    </location>
    <ligand>
        <name>AMP</name>
        <dbReference type="ChEBI" id="CHEBI:456215"/>
    </ligand>
</feature>
<dbReference type="InterPro" id="IPR033690">
    <property type="entry name" value="Adenylat_kinase_CS"/>
</dbReference>
<protein>
    <recommendedName>
        <fullName evidence="5 7">Adenylate kinase</fullName>
        <shortName evidence="5">AK</shortName>
        <ecNumber evidence="5 7">2.7.4.3</ecNumber>
    </recommendedName>
    <alternativeName>
        <fullName evidence="5">ATP-AMP transphosphorylase</fullName>
    </alternativeName>
    <alternativeName>
        <fullName evidence="5">ATP:AMP phosphotransferase</fullName>
    </alternativeName>
    <alternativeName>
        <fullName evidence="5">Adenylate monophosphate kinase</fullName>
    </alternativeName>
</protein>
<comment type="pathway">
    <text evidence="5">Purine metabolism; AMP biosynthesis via salvage pathway; AMP from ADP: step 1/1.</text>
</comment>
<dbReference type="EC" id="2.7.4.3" evidence="5 7"/>
<evidence type="ECO:0000256" key="6">
    <source>
        <dbReference type="RuleBase" id="RU003330"/>
    </source>
</evidence>
<dbReference type="Gene3D" id="3.40.50.300">
    <property type="entry name" value="P-loop containing nucleotide triphosphate hydrolases"/>
    <property type="match status" value="1"/>
</dbReference>
<dbReference type="CDD" id="cd01428">
    <property type="entry name" value="ADK"/>
    <property type="match status" value="1"/>
</dbReference>
<dbReference type="PANTHER" id="PTHR23359">
    <property type="entry name" value="NUCLEOTIDE KINASE"/>
    <property type="match status" value="1"/>
</dbReference>
<dbReference type="SUPFAM" id="SSF57774">
    <property type="entry name" value="Microbial and mitochondrial ADK, insert 'zinc finger' domain"/>
    <property type="match status" value="1"/>
</dbReference>
<dbReference type="HAMAP" id="MF_00235">
    <property type="entry name" value="Adenylate_kinase_Adk"/>
    <property type="match status" value="1"/>
</dbReference>
<comment type="function">
    <text evidence="5">Catalyzes the reversible transfer of the terminal phosphate group between ATP and AMP. Plays an important role in cellular energy homeostasis and in adenine nucleotide metabolism.</text>
</comment>
<evidence type="ECO:0000256" key="4">
    <source>
        <dbReference type="ARBA" id="ARBA00022777"/>
    </source>
</evidence>
<accession>A0A1F7YC39</accession>
<evidence type="ECO:0000256" key="7">
    <source>
        <dbReference type="RuleBase" id="RU003331"/>
    </source>
</evidence>
<keyword evidence="5" id="KW-0479">Metal-binding</keyword>
<dbReference type="GO" id="GO:0044209">
    <property type="term" value="P:AMP salvage"/>
    <property type="evidence" value="ECO:0007669"/>
    <property type="project" value="UniProtKB-UniRule"/>
</dbReference>
<feature type="binding site" evidence="5">
    <location>
        <position position="36"/>
    </location>
    <ligand>
        <name>AMP</name>
        <dbReference type="ChEBI" id="CHEBI:456215"/>
    </ligand>
</feature>
<comment type="domain">
    <text evidence="5">Consists of three domains, a large central CORE domain and two small peripheral domains, NMPbind and LID, which undergo movements during catalysis. The LID domain closes over the site of phosphoryl transfer upon ATP binding. Assembling and dissambling the active center during each catalytic cycle provides an effective means to prevent ATP hydrolysis. Some bacteria have evolved a zinc-coordinating structure that stabilizes the LID domain.</text>
</comment>
<evidence type="ECO:0000313" key="10">
    <source>
        <dbReference type="Proteomes" id="UP000178851"/>
    </source>
</evidence>
<gene>
    <name evidence="5" type="primary">adk</name>
    <name evidence="9" type="ORF">A2627_04835</name>
</gene>
<dbReference type="InterPro" id="IPR007862">
    <property type="entry name" value="Adenylate_kinase_lid-dom"/>
</dbReference>
<comment type="caution">
    <text evidence="5">Lacks conserved residue(s) required for the propagation of feature annotation.</text>
</comment>
<feature type="binding site" evidence="5">
    <location>
        <position position="196"/>
    </location>
    <ligand>
        <name>ATP</name>
        <dbReference type="ChEBI" id="CHEBI:30616"/>
    </ligand>
</feature>
<dbReference type="NCBIfam" id="TIGR01351">
    <property type="entry name" value="adk"/>
    <property type="match status" value="1"/>
</dbReference>
<keyword evidence="1 5" id="KW-0808">Transferase</keyword>
<feature type="binding site" evidence="5">
    <location>
        <position position="157"/>
    </location>
    <ligand>
        <name>AMP</name>
        <dbReference type="ChEBI" id="CHEBI:456215"/>
    </ligand>
</feature>
<comment type="caution">
    <text evidence="9">The sequence shown here is derived from an EMBL/GenBank/DDBJ whole genome shotgun (WGS) entry which is preliminary data.</text>
</comment>
<dbReference type="AlphaFoldDB" id="A0A1F7YC39"/>
<feature type="binding site" evidence="5">
    <location>
        <position position="168"/>
    </location>
    <ligand>
        <name>AMP</name>
        <dbReference type="ChEBI" id="CHEBI:456215"/>
    </ligand>
</feature>
<keyword evidence="2 5" id="KW-0545">Nucleotide biosynthesis</keyword>
<feature type="region of interest" description="LID" evidence="5">
    <location>
        <begin position="123"/>
        <end position="160"/>
    </location>
</feature>
<feature type="binding site" evidence="5">
    <location>
        <position position="130"/>
    </location>
    <ligand>
        <name>Zn(2+)</name>
        <dbReference type="ChEBI" id="CHEBI:29105"/>
        <note>structural</note>
    </ligand>
</feature>
<dbReference type="GO" id="GO:0005737">
    <property type="term" value="C:cytoplasm"/>
    <property type="evidence" value="ECO:0007669"/>
    <property type="project" value="UniProtKB-SubCell"/>
</dbReference>
<dbReference type="GO" id="GO:0004017">
    <property type="term" value="F:AMP kinase activity"/>
    <property type="evidence" value="ECO:0007669"/>
    <property type="project" value="UniProtKB-UniRule"/>
</dbReference>
<evidence type="ECO:0000256" key="2">
    <source>
        <dbReference type="ARBA" id="ARBA00022727"/>
    </source>
</evidence>
<dbReference type="PRINTS" id="PR00094">
    <property type="entry name" value="ADENYLTKNASE"/>
</dbReference>
<evidence type="ECO:0000313" key="9">
    <source>
        <dbReference type="EMBL" id="OGM24188.1"/>
    </source>
</evidence>
<dbReference type="InterPro" id="IPR000850">
    <property type="entry name" value="Adenylat/UMP-CMP_kin"/>
</dbReference>
<organism evidence="9 10">
    <name type="scientific">Candidatus Woesebacteria bacterium RIFCSPHIGHO2_01_FULL_39_28</name>
    <dbReference type="NCBI Taxonomy" id="1802496"/>
    <lineage>
        <taxon>Bacteria</taxon>
        <taxon>Candidatus Woeseibacteriota</taxon>
    </lineage>
</organism>
<dbReference type="InterPro" id="IPR036193">
    <property type="entry name" value="ADK_active_lid_dom_sf"/>
</dbReference>
<comment type="catalytic activity">
    <reaction evidence="5 7">
        <text>AMP + ATP = 2 ADP</text>
        <dbReference type="Rhea" id="RHEA:12973"/>
        <dbReference type="ChEBI" id="CHEBI:30616"/>
        <dbReference type="ChEBI" id="CHEBI:456215"/>
        <dbReference type="ChEBI" id="CHEBI:456216"/>
        <dbReference type="EC" id="2.7.4.3"/>
    </reaction>
</comment>
<dbReference type="InterPro" id="IPR006259">
    <property type="entry name" value="Adenyl_kin_sub"/>
</dbReference>
<name>A0A1F7YC39_9BACT</name>
<feature type="binding site" evidence="5">
    <location>
        <position position="127"/>
    </location>
    <ligand>
        <name>Zn(2+)</name>
        <dbReference type="ChEBI" id="CHEBI:29105"/>
        <note>structural</note>
    </ligand>
</feature>
<keyword evidence="4 5" id="KW-0418">Kinase</keyword>
<dbReference type="UniPathway" id="UPA00588">
    <property type="reaction ID" value="UER00649"/>
</dbReference>
<evidence type="ECO:0000256" key="3">
    <source>
        <dbReference type="ARBA" id="ARBA00022741"/>
    </source>
</evidence>
<evidence type="ECO:0000256" key="5">
    <source>
        <dbReference type="HAMAP-Rule" id="MF_00235"/>
    </source>
</evidence>
<dbReference type="PROSITE" id="PS00113">
    <property type="entry name" value="ADENYLATE_KINASE"/>
    <property type="match status" value="1"/>
</dbReference>
<keyword evidence="5" id="KW-0862">Zinc</keyword>
<dbReference type="GO" id="GO:0008270">
    <property type="term" value="F:zinc ion binding"/>
    <property type="evidence" value="ECO:0007669"/>
    <property type="project" value="UniProtKB-UniRule"/>
</dbReference>
<dbReference type="Pfam" id="PF00406">
    <property type="entry name" value="ADK"/>
    <property type="match status" value="1"/>
</dbReference>
<dbReference type="Pfam" id="PF05191">
    <property type="entry name" value="ADK_lid"/>
    <property type="match status" value="1"/>
</dbReference>
<dbReference type="InterPro" id="IPR027417">
    <property type="entry name" value="P-loop_NTPase"/>
</dbReference>
<comment type="similarity">
    <text evidence="5 6">Belongs to the adenylate kinase family.</text>
</comment>
<feature type="domain" description="Adenylate kinase active site lid" evidence="8">
    <location>
        <begin position="124"/>
        <end position="159"/>
    </location>
</feature>
<keyword evidence="5" id="KW-0963">Cytoplasm</keyword>
<comment type="subcellular location">
    <subcellularLocation>
        <location evidence="5 7">Cytoplasm</location>
    </subcellularLocation>
</comment>
<reference evidence="9 10" key="1">
    <citation type="journal article" date="2016" name="Nat. Commun.">
        <title>Thousands of microbial genomes shed light on interconnected biogeochemical processes in an aquifer system.</title>
        <authorList>
            <person name="Anantharaman K."/>
            <person name="Brown C.T."/>
            <person name="Hug L.A."/>
            <person name="Sharon I."/>
            <person name="Castelle C.J."/>
            <person name="Probst A.J."/>
            <person name="Thomas B.C."/>
            <person name="Singh A."/>
            <person name="Wilkins M.J."/>
            <person name="Karaoz U."/>
            <person name="Brodie E.L."/>
            <person name="Williams K.H."/>
            <person name="Hubbard S.S."/>
            <person name="Banfield J.F."/>
        </authorList>
    </citation>
    <scope>NUCLEOTIDE SEQUENCE [LARGE SCALE GENOMIC DNA]</scope>
</reference>
<feature type="binding site" evidence="5">
    <location>
        <position position="150"/>
    </location>
    <ligand>
        <name>Zn(2+)</name>
        <dbReference type="ChEBI" id="CHEBI:29105"/>
        <note>structural</note>
    </ligand>
</feature>
<feature type="binding site" evidence="5">
    <location>
        <position position="147"/>
    </location>
    <ligand>
        <name>Zn(2+)</name>
        <dbReference type="ChEBI" id="CHEBI:29105"/>
        <note>structural</note>
    </ligand>
</feature>
<keyword evidence="3 5" id="KW-0547">Nucleotide-binding</keyword>
<evidence type="ECO:0000259" key="8">
    <source>
        <dbReference type="Pfam" id="PF05191"/>
    </source>
</evidence>
<feature type="binding site" evidence="5">
    <location>
        <position position="124"/>
    </location>
    <ligand>
        <name>ATP</name>
        <dbReference type="ChEBI" id="CHEBI:30616"/>
    </ligand>
</feature>
<dbReference type="GO" id="GO:0005524">
    <property type="term" value="F:ATP binding"/>
    <property type="evidence" value="ECO:0007669"/>
    <property type="project" value="UniProtKB-UniRule"/>
</dbReference>
<proteinExistence type="inferred from homology"/>
<feature type="binding site" evidence="5">
    <location>
        <position position="89"/>
    </location>
    <ligand>
        <name>AMP</name>
        <dbReference type="ChEBI" id="CHEBI:456215"/>
    </ligand>
</feature>
<feature type="binding site" evidence="5">
    <location>
        <begin position="10"/>
        <end position="15"/>
    </location>
    <ligand>
        <name>ATP</name>
        <dbReference type="ChEBI" id="CHEBI:30616"/>
    </ligand>
</feature>
<comment type="subunit">
    <text evidence="5 7">Monomer.</text>
</comment>